<comment type="subcellular location">
    <subcellularLocation>
        <location evidence="1">Cell membrane</location>
        <topology evidence="1">Multi-pass membrane protein</topology>
    </subcellularLocation>
</comment>
<reference evidence="7" key="1">
    <citation type="journal article" date="2022" name="Front. Microbiol.">
        <title>Genome-based taxonomic rearrangement of Oceanobacter-related bacteria including the description of Thalassolituus hydrocarbonoclasticus sp. nov. and Thalassolituus pacificus sp. nov. and emended description of the genus Thalassolituus.</title>
        <authorList>
            <person name="Dong C."/>
            <person name="Wei L."/>
            <person name="Wang J."/>
            <person name="Lai Q."/>
            <person name="Huang Z."/>
            <person name="Shao Z."/>
        </authorList>
    </citation>
    <scope>NUCLEOTIDE SEQUENCE</scope>
    <source>
        <strain evidence="7">59MF3M-4</strain>
    </source>
</reference>
<proteinExistence type="predicted"/>
<feature type="transmembrane region" description="Helical" evidence="6">
    <location>
        <begin position="152"/>
        <end position="173"/>
    </location>
</feature>
<organism evidence="7 8">
    <name type="scientific">Thalassolituus pacificus</name>
    <dbReference type="NCBI Taxonomy" id="2975440"/>
    <lineage>
        <taxon>Bacteria</taxon>
        <taxon>Pseudomonadati</taxon>
        <taxon>Pseudomonadota</taxon>
        <taxon>Gammaproteobacteria</taxon>
        <taxon>Oceanospirillales</taxon>
        <taxon>Oceanospirillaceae</taxon>
        <taxon>Thalassolituus</taxon>
    </lineage>
</organism>
<reference evidence="7" key="2">
    <citation type="submission" date="2022-08" db="EMBL/GenBank/DDBJ databases">
        <authorList>
            <person name="Dong C."/>
        </authorList>
    </citation>
    <scope>NUCLEOTIDE SEQUENCE</scope>
    <source>
        <strain evidence="7">59MF3M-4</strain>
    </source>
</reference>
<keyword evidence="5 6" id="KW-0472">Membrane</keyword>
<dbReference type="GO" id="GO:0015171">
    <property type="term" value="F:amino acid transmembrane transporter activity"/>
    <property type="evidence" value="ECO:0007669"/>
    <property type="project" value="TreeGrafter"/>
</dbReference>
<keyword evidence="2" id="KW-1003">Cell membrane</keyword>
<evidence type="ECO:0000256" key="3">
    <source>
        <dbReference type="ARBA" id="ARBA00022692"/>
    </source>
</evidence>
<feature type="transmembrane region" description="Helical" evidence="6">
    <location>
        <begin position="6"/>
        <end position="32"/>
    </location>
</feature>
<evidence type="ECO:0000256" key="2">
    <source>
        <dbReference type="ARBA" id="ARBA00022475"/>
    </source>
</evidence>
<dbReference type="Pfam" id="PF01810">
    <property type="entry name" value="LysE"/>
    <property type="match status" value="1"/>
</dbReference>
<dbReference type="Proteomes" id="UP001147830">
    <property type="component" value="Unassembled WGS sequence"/>
</dbReference>
<protein>
    <submittedName>
        <fullName evidence="7">LysE family transporter</fullName>
    </submittedName>
</protein>
<evidence type="ECO:0000313" key="7">
    <source>
        <dbReference type="EMBL" id="MCT7358325.1"/>
    </source>
</evidence>
<dbReference type="PANTHER" id="PTHR30086:SF20">
    <property type="entry name" value="ARGININE EXPORTER PROTEIN ARGO-RELATED"/>
    <property type="match status" value="1"/>
</dbReference>
<keyword evidence="3 6" id="KW-0812">Transmembrane</keyword>
<evidence type="ECO:0000313" key="8">
    <source>
        <dbReference type="Proteomes" id="UP001147830"/>
    </source>
</evidence>
<feature type="transmembrane region" description="Helical" evidence="6">
    <location>
        <begin position="70"/>
        <end position="91"/>
    </location>
</feature>
<sequence length="210" mass="22699">MEHLPIYLTSMLTGFAVTMGLIVAIGAQNAWVLNKCLRNENPRAVAAVCISLDTLLIFTGVFFMHYVQDLIPALVPLFTWFAVGLLLWLALQAFIRAWGNQGGALVAAGAASTESAWRSAGQAMLISLINPHVYLDTVVLIGSVGARQELPLLFALGASFASFLWFSTLVLGAKKLRTHLSSPQQWRIFDSVIGVVMLLVAGSLVSHQFG</sequence>
<comment type="caution">
    <text evidence="7">The sequence shown here is derived from an EMBL/GenBank/DDBJ whole genome shotgun (WGS) entry which is preliminary data.</text>
</comment>
<feature type="transmembrane region" description="Helical" evidence="6">
    <location>
        <begin position="125"/>
        <end position="146"/>
    </location>
</feature>
<feature type="transmembrane region" description="Helical" evidence="6">
    <location>
        <begin position="185"/>
        <end position="205"/>
    </location>
</feature>
<dbReference type="EMBL" id="JAOANI010000012">
    <property type="protein sequence ID" value="MCT7358325.1"/>
    <property type="molecule type" value="Genomic_DNA"/>
</dbReference>
<gene>
    <name evidence="7" type="ORF">NYR02_04730</name>
</gene>
<feature type="transmembrane region" description="Helical" evidence="6">
    <location>
        <begin position="44"/>
        <end position="64"/>
    </location>
</feature>
<evidence type="ECO:0000256" key="1">
    <source>
        <dbReference type="ARBA" id="ARBA00004651"/>
    </source>
</evidence>
<dbReference type="InterPro" id="IPR001123">
    <property type="entry name" value="LeuE-type"/>
</dbReference>
<evidence type="ECO:0000256" key="6">
    <source>
        <dbReference type="SAM" id="Phobius"/>
    </source>
</evidence>
<dbReference type="RefSeq" id="WP_260975241.1">
    <property type="nucleotide sequence ID" value="NZ_JAOANI010000012.1"/>
</dbReference>
<name>A0A9X3AQN8_9GAMM</name>
<evidence type="ECO:0000256" key="5">
    <source>
        <dbReference type="ARBA" id="ARBA00023136"/>
    </source>
</evidence>
<evidence type="ECO:0000256" key="4">
    <source>
        <dbReference type="ARBA" id="ARBA00022989"/>
    </source>
</evidence>
<keyword evidence="8" id="KW-1185">Reference proteome</keyword>
<dbReference type="GO" id="GO:0005886">
    <property type="term" value="C:plasma membrane"/>
    <property type="evidence" value="ECO:0007669"/>
    <property type="project" value="UniProtKB-SubCell"/>
</dbReference>
<keyword evidence="4 6" id="KW-1133">Transmembrane helix</keyword>
<dbReference type="PANTHER" id="PTHR30086">
    <property type="entry name" value="ARGININE EXPORTER PROTEIN ARGO"/>
    <property type="match status" value="1"/>
</dbReference>
<accession>A0A9X3AQN8</accession>
<dbReference type="AlphaFoldDB" id="A0A9X3AQN8"/>